<dbReference type="InterPro" id="IPR013656">
    <property type="entry name" value="PAS_4"/>
</dbReference>
<dbReference type="Gene3D" id="3.30.565.10">
    <property type="entry name" value="Histidine kinase-like ATPase, C-terminal domain"/>
    <property type="match status" value="1"/>
</dbReference>
<feature type="domain" description="PAC" evidence="17">
    <location>
        <begin position="235"/>
        <end position="285"/>
    </location>
</feature>
<feature type="domain" description="Histidine kinase" evidence="14">
    <location>
        <begin position="599"/>
        <end position="814"/>
    </location>
</feature>
<dbReference type="InterPro" id="IPR003661">
    <property type="entry name" value="HisK_dim/P_dom"/>
</dbReference>
<feature type="domain" description="PAC" evidence="17">
    <location>
        <begin position="114"/>
        <end position="166"/>
    </location>
</feature>
<feature type="domain" description="PAS" evidence="16">
    <location>
        <begin position="167"/>
        <end position="236"/>
    </location>
</feature>
<dbReference type="PANTHER" id="PTHR45339">
    <property type="entry name" value="HYBRID SIGNAL TRANSDUCTION HISTIDINE KINASE J"/>
    <property type="match status" value="1"/>
</dbReference>
<evidence type="ECO:0000256" key="3">
    <source>
        <dbReference type="ARBA" id="ARBA00012438"/>
    </source>
</evidence>
<evidence type="ECO:0000256" key="11">
    <source>
        <dbReference type="ARBA" id="ARBA00023136"/>
    </source>
</evidence>
<dbReference type="SMART" id="SM00448">
    <property type="entry name" value="REC"/>
    <property type="match status" value="2"/>
</dbReference>
<gene>
    <name evidence="19" type="ORF">ACFL27_04740</name>
</gene>
<feature type="domain" description="PAC" evidence="17">
    <location>
        <begin position="375"/>
        <end position="427"/>
    </location>
</feature>
<evidence type="ECO:0000313" key="20">
    <source>
        <dbReference type="Proteomes" id="UP001594351"/>
    </source>
</evidence>
<dbReference type="InterPro" id="IPR035965">
    <property type="entry name" value="PAS-like_dom_sf"/>
</dbReference>
<dbReference type="CDD" id="cd00082">
    <property type="entry name" value="HisKA"/>
    <property type="match status" value="1"/>
</dbReference>
<dbReference type="EC" id="2.7.13.3" evidence="3"/>
<evidence type="ECO:0000259" key="16">
    <source>
        <dbReference type="PROSITE" id="PS50112"/>
    </source>
</evidence>
<dbReference type="InterPro" id="IPR011006">
    <property type="entry name" value="CheY-like_superfamily"/>
</dbReference>
<feature type="domain" description="Response regulatory" evidence="15">
    <location>
        <begin position="986"/>
        <end position="1116"/>
    </location>
</feature>
<dbReference type="PROSITE" id="PS50109">
    <property type="entry name" value="HIS_KIN"/>
    <property type="match status" value="1"/>
</dbReference>
<dbReference type="NCBIfam" id="TIGR00229">
    <property type="entry name" value="sensory_box"/>
    <property type="match status" value="5"/>
</dbReference>
<dbReference type="SUPFAM" id="SSF47384">
    <property type="entry name" value="Homodimeric domain of signal transducing histidine kinase"/>
    <property type="match status" value="1"/>
</dbReference>
<keyword evidence="9" id="KW-1133">Transmembrane helix</keyword>
<dbReference type="Gene3D" id="3.30.450.20">
    <property type="entry name" value="PAS domain"/>
    <property type="match status" value="4"/>
</dbReference>
<dbReference type="InterPro" id="IPR001610">
    <property type="entry name" value="PAC"/>
</dbReference>
<dbReference type="InterPro" id="IPR005467">
    <property type="entry name" value="His_kinase_dom"/>
</dbReference>
<dbReference type="InterPro" id="IPR001789">
    <property type="entry name" value="Sig_transdc_resp-reg_receiver"/>
</dbReference>
<dbReference type="CDD" id="cd17546">
    <property type="entry name" value="REC_hyHK_CKI1_RcsC-like"/>
    <property type="match status" value="2"/>
</dbReference>
<feature type="modified residue" description="Phosphohistidine" evidence="12">
    <location>
        <position position="1197"/>
    </location>
</feature>
<dbReference type="InterPro" id="IPR000014">
    <property type="entry name" value="PAS"/>
</dbReference>
<evidence type="ECO:0000256" key="10">
    <source>
        <dbReference type="ARBA" id="ARBA00023012"/>
    </source>
</evidence>
<dbReference type="Pfam" id="PF01627">
    <property type="entry name" value="Hpt"/>
    <property type="match status" value="1"/>
</dbReference>
<dbReference type="PROSITE" id="PS50112">
    <property type="entry name" value="PAS"/>
    <property type="match status" value="2"/>
</dbReference>
<dbReference type="InterPro" id="IPR003594">
    <property type="entry name" value="HATPase_dom"/>
</dbReference>
<dbReference type="SUPFAM" id="SSF55785">
    <property type="entry name" value="PYP-like sensor domain (PAS domain)"/>
    <property type="match status" value="4"/>
</dbReference>
<organism evidence="19 20">
    <name type="scientific">candidate division CSSED10-310 bacterium</name>
    <dbReference type="NCBI Taxonomy" id="2855610"/>
    <lineage>
        <taxon>Bacteria</taxon>
        <taxon>Bacteria division CSSED10-310</taxon>
    </lineage>
</organism>
<keyword evidence="10" id="KW-0902">Two-component regulatory system</keyword>
<evidence type="ECO:0000256" key="4">
    <source>
        <dbReference type="ARBA" id="ARBA00022475"/>
    </source>
</evidence>
<dbReference type="SMART" id="SM00091">
    <property type="entry name" value="PAS"/>
    <property type="match status" value="4"/>
</dbReference>
<evidence type="ECO:0000256" key="13">
    <source>
        <dbReference type="PROSITE-ProRule" id="PRU00169"/>
    </source>
</evidence>
<keyword evidence="20" id="KW-1185">Reference proteome</keyword>
<reference evidence="19 20" key="1">
    <citation type="submission" date="2024-09" db="EMBL/GenBank/DDBJ databases">
        <title>Laminarin stimulates single cell rates of sulfate reduction while oxygen inhibits transcriptomic activity in coastal marine sediment.</title>
        <authorList>
            <person name="Lindsay M."/>
            <person name="Orcutt B."/>
            <person name="Emerson D."/>
            <person name="Stepanauskas R."/>
            <person name="D'Angelo T."/>
        </authorList>
    </citation>
    <scope>NUCLEOTIDE SEQUENCE [LARGE SCALE GENOMIC DNA]</scope>
    <source>
        <strain evidence="19">SAG AM-311-K15</strain>
    </source>
</reference>
<evidence type="ECO:0000313" key="19">
    <source>
        <dbReference type="EMBL" id="MFC1849499.1"/>
    </source>
</evidence>
<dbReference type="PROSITE" id="PS50113">
    <property type="entry name" value="PAC"/>
    <property type="match status" value="4"/>
</dbReference>
<evidence type="ECO:0000259" key="18">
    <source>
        <dbReference type="PROSITE" id="PS50894"/>
    </source>
</evidence>
<dbReference type="PRINTS" id="PR00344">
    <property type="entry name" value="BCTRLSENSOR"/>
</dbReference>
<dbReference type="InterPro" id="IPR036890">
    <property type="entry name" value="HATPase_C_sf"/>
</dbReference>
<sequence>MSDKKKTKAQLLTELTAVRARLAELENAAGTPAAGENYLSGSLHRFTSLFDSVPISLYRTTPDGRFLEVNLAMVRLTRAPDRETLLACNPAVLYADRSVRKRWQAIMAEAGIIRDFEFKLRCLDGTELWVNNRGHAVDDGQGTVIYYEGSLEDITLRKQAEQALRESESRFQALSDASSEGIAINDKGIVVDANQVFAKMFGYEFDEVIGMSALEFLTPETRNITLNHIRSGYDKPYEVGGLRKDGSTFPVEITGTTVSYKGTSARVAILRDITERKQAEMALREMTELQKAIVRHAGYAIISTTVDGLIRTFNPAAEQMLGYTAAEIIDKVTPAVFHDPLEVAQRAAEFSAELGIEIEPGFEVFVARARQNLPNEYEWTYSRKDGSRFPVLLSVTALRDAAGDMTGFLGIANDITARKQADQLLHQRTIELQESEEKYRILFEKSRDGLLIIDHNKFVDCNKATLDLLRYSTKEELLQTHPSELSPPIQPDGRASYEKADDMIATAVEKGSHRFEWIHRKADGEDFPVEVSLTTIPFKGRQLVHTAWRDITDRKRAEEELRRHQEHLENLVIERTAELQQAKDAADAANQAKSSFLAAMSHEIRTPMNGVIGMTNLALRDDPTPKQRDYLTKILSSARGLLNVINDILDFSKIEAGRLEVDTVGFSMDEVINRVATVIAPQVEEKELELLVRSVPLPGTLIGDPLRLGQILTNLVNNAVKFTPRGEIMISITVSERTEQRLKLLFSVRDSGIGMTEEETSNLFQPFTQADSSTTRKYGGTGLGLAISKRLVEMVEGDIWVESAPGKGSTFSFTGWFEYQKEKLTVPIHQLPDLKNLRVLVVDDNPPAREVLTYLLGNFSVQSTEVASGEAALTELKQESVTRPYDLVLMDWHMPGLDGYQTTAKIRSDPHLKDVKVIIVTAFGLGGIEQDSEQIKLDGYLPKPVSASMLFDVLVEQFGDPDRTSAPLKRRIALETEIDYDFTGVRILVVEDNLINQEIVTSLLEAVGAEVTVTNNGLEATKALMEGKVPSGHALQEEGVGRFDAVLMDVQMPEMDGYEATRRIRQDDRFQHLPIIGLTAHALLEERNRCLEAGMYDLVTKPIEQKQLFLVLRKWLPEREPVSTVQPPKDTDTPPSSLSLPDLPGIDVADGMQRLAGNVSLYRDLLQQFVSEQADSLDTIEHSLKVNDRPRAEHVLHSLKGVAGNLGALALHDVANKLELAIRADDRESIAQLLVTFSAELKLVVTSVVDNLPDPERERNAGQIGQTIDEQDLQHKIVRLHALLSDSDSEAVSYFADIQQTLTQFGDQALLLKLELALKQYDFDFGLDLLQQMADQAHINLH</sequence>
<dbReference type="PANTHER" id="PTHR45339:SF1">
    <property type="entry name" value="HYBRID SIGNAL TRANSDUCTION HISTIDINE KINASE J"/>
    <property type="match status" value="1"/>
</dbReference>
<evidence type="ECO:0000256" key="8">
    <source>
        <dbReference type="ARBA" id="ARBA00022840"/>
    </source>
</evidence>
<keyword evidence="8" id="KW-0067">ATP-binding</keyword>
<dbReference type="InterPro" id="IPR036097">
    <property type="entry name" value="HisK_dim/P_sf"/>
</dbReference>
<feature type="modified residue" description="4-aspartylphosphate" evidence="13">
    <location>
        <position position="891"/>
    </location>
</feature>
<dbReference type="Gene3D" id="1.10.287.130">
    <property type="match status" value="1"/>
</dbReference>
<dbReference type="InterPro" id="IPR008207">
    <property type="entry name" value="Sig_transdc_His_kin_Hpt_dom"/>
</dbReference>
<keyword evidence="6" id="KW-0812">Transmembrane</keyword>
<evidence type="ECO:0000259" key="17">
    <source>
        <dbReference type="PROSITE" id="PS50113"/>
    </source>
</evidence>
<keyword evidence="11" id="KW-0472">Membrane</keyword>
<comment type="catalytic activity">
    <reaction evidence="1">
        <text>ATP + protein L-histidine = ADP + protein N-phospho-L-histidine.</text>
        <dbReference type="EC" id="2.7.13.3"/>
    </reaction>
</comment>
<dbReference type="SUPFAM" id="SSF47226">
    <property type="entry name" value="Histidine-containing phosphotransfer domain, HPT domain"/>
    <property type="match status" value="1"/>
</dbReference>
<comment type="caution">
    <text evidence="19">The sequence shown here is derived from an EMBL/GenBank/DDBJ whole genome shotgun (WGS) entry which is preliminary data.</text>
</comment>
<name>A0ABV6YTH3_UNCC1</name>
<dbReference type="Pfam" id="PF00072">
    <property type="entry name" value="Response_reg"/>
    <property type="match status" value="2"/>
</dbReference>
<dbReference type="Gene3D" id="1.20.120.160">
    <property type="entry name" value="HPT domain"/>
    <property type="match status" value="1"/>
</dbReference>
<evidence type="ECO:0000256" key="6">
    <source>
        <dbReference type="ARBA" id="ARBA00022692"/>
    </source>
</evidence>
<evidence type="ECO:0000256" key="2">
    <source>
        <dbReference type="ARBA" id="ARBA00004651"/>
    </source>
</evidence>
<dbReference type="CDD" id="cd16922">
    <property type="entry name" value="HATPase_EvgS-ArcB-TorS-like"/>
    <property type="match status" value="1"/>
</dbReference>
<protein>
    <recommendedName>
        <fullName evidence="3">histidine kinase</fullName>
        <ecNumber evidence="3">2.7.13.3</ecNumber>
    </recommendedName>
</protein>
<dbReference type="InterPro" id="IPR036641">
    <property type="entry name" value="HPT_dom_sf"/>
</dbReference>
<dbReference type="CDD" id="cd00130">
    <property type="entry name" value="PAS"/>
    <property type="match status" value="2"/>
</dbReference>
<evidence type="ECO:0000256" key="5">
    <source>
        <dbReference type="ARBA" id="ARBA00022553"/>
    </source>
</evidence>
<keyword evidence="4" id="KW-1003">Cell membrane</keyword>
<dbReference type="InterPro" id="IPR004358">
    <property type="entry name" value="Sig_transdc_His_kin-like_C"/>
</dbReference>
<comment type="subcellular location">
    <subcellularLocation>
        <location evidence="2">Cell membrane</location>
        <topology evidence="2">Multi-pass membrane protein</topology>
    </subcellularLocation>
</comment>
<dbReference type="PROSITE" id="PS50894">
    <property type="entry name" value="HPT"/>
    <property type="match status" value="1"/>
</dbReference>
<accession>A0ABV6YTH3</accession>
<keyword evidence="5 13" id="KW-0597">Phosphoprotein</keyword>
<evidence type="ECO:0000256" key="7">
    <source>
        <dbReference type="ARBA" id="ARBA00022741"/>
    </source>
</evidence>
<dbReference type="Pfam" id="PF08448">
    <property type="entry name" value="PAS_4"/>
    <property type="match status" value="1"/>
</dbReference>
<dbReference type="EMBL" id="JBHPBY010000042">
    <property type="protein sequence ID" value="MFC1849499.1"/>
    <property type="molecule type" value="Genomic_DNA"/>
</dbReference>
<dbReference type="Pfam" id="PF00512">
    <property type="entry name" value="HisKA"/>
    <property type="match status" value="1"/>
</dbReference>
<dbReference type="Proteomes" id="UP001594351">
    <property type="component" value="Unassembled WGS sequence"/>
</dbReference>
<evidence type="ECO:0000259" key="14">
    <source>
        <dbReference type="PROSITE" id="PS50109"/>
    </source>
</evidence>
<feature type="domain" description="HPt" evidence="18">
    <location>
        <begin position="1158"/>
        <end position="1259"/>
    </location>
</feature>
<dbReference type="SMART" id="SM00086">
    <property type="entry name" value="PAC"/>
    <property type="match status" value="4"/>
</dbReference>
<evidence type="ECO:0000256" key="12">
    <source>
        <dbReference type="PROSITE-ProRule" id="PRU00110"/>
    </source>
</evidence>
<dbReference type="PROSITE" id="PS50110">
    <property type="entry name" value="RESPONSE_REGULATORY"/>
    <property type="match status" value="2"/>
</dbReference>
<evidence type="ECO:0000256" key="1">
    <source>
        <dbReference type="ARBA" id="ARBA00000085"/>
    </source>
</evidence>
<feature type="modified residue" description="4-aspartylphosphate" evidence="13">
    <location>
        <position position="1049"/>
    </location>
</feature>
<feature type="domain" description="Response regulatory" evidence="15">
    <location>
        <begin position="838"/>
        <end position="958"/>
    </location>
</feature>
<proteinExistence type="predicted"/>
<feature type="domain" description="PAC" evidence="17">
    <location>
        <begin position="513"/>
        <end position="563"/>
    </location>
</feature>
<evidence type="ECO:0000259" key="15">
    <source>
        <dbReference type="PROSITE" id="PS50110"/>
    </source>
</evidence>
<dbReference type="Pfam" id="PF13426">
    <property type="entry name" value="PAS_9"/>
    <property type="match status" value="3"/>
</dbReference>
<dbReference type="Pfam" id="PF02518">
    <property type="entry name" value="HATPase_c"/>
    <property type="match status" value="1"/>
</dbReference>
<dbReference type="SMART" id="SM00387">
    <property type="entry name" value="HATPase_c"/>
    <property type="match status" value="1"/>
</dbReference>
<dbReference type="InterPro" id="IPR000700">
    <property type="entry name" value="PAS-assoc_C"/>
</dbReference>
<evidence type="ECO:0000256" key="9">
    <source>
        <dbReference type="ARBA" id="ARBA00022989"/>
    </source>
</evidence>
<dbReference type="SUPFAM" id="SSF55874">
    <property type="entry name" value="ATPase domain of HSP90 chaperone/DNA topoisomerase II/histidine kinase"/>
    <property type="match status" value="1"/>
</dbReference>
<feature type="domain" description="PAS" evidence="16">
    <location>
        <begin position="286"/>
        <end position="331"/>
    </location>
</feature>
<dbReference type="Gene3D" id="3.40.50.2300">
    <property type="match status" value="2"/>
</dbReference>
<dbReference type="SMART" id="SM00388">
    <property type="entry name" value="HisKA"/>
    <property type="match status" value="1"/>
</dbReference>
<keyword evidence="7" id="KW-0547">Nucleotide-binding</keyword>
<dbReference type="SUPFAM" id="SSF52172">
    <property type="entry name" value="CheY-like"/>
    <property type="match status" value="2"/>
</dbReference>